<name>X0ZGL5_9ZZZZ</name>
<feature type="non-terminal residue" evidence="1">
    <location>
        <position position="1"/>
    </location>
</feature>
<dbReference type="Gene3D" id="3.40.50.1010">
    <property type="entry name" value="5'-nuclease"/>
    <property type="match status" value="1"/>
</dbReference>
<reference evidence="1" key="1">
    <citation type="journal article" date="2014" name="Front. Microbiol.">
        <title>High frequency of phylogenetically diverse reductive dehalogenase-homologous genes in deep subseafloor sedimentary metagenomes.</title>
        <authorList>
            <person name="Kawai M."/>
            <person name="Futagami T."/>
            <person name="Toyoda A."/>
            <person name="Takaki Y."/>
            <person name="Nishi S."/>
            <person name="Hori S."/>
            <person name="Arai W."/>
            <person name="Tsubouchi T."/>
            <person name="Morono Y."/>
            <person name="Uchiyama I."/>
            <person name="Ito T."/>
            <person name="Fujiyama A."/>
            <person name="Inagaki F."/>
            <person name="Takami H."/>
        </authorList>
    </citation>
    <scope>NUCLEOTIDE SEQUENCE</scope>
    <source>
        <strain evidence="1">Expedition CK06-06</strain>
    </source>
</reference>
<evidence type="ECO:0000313" key="1">
    <source>
        <dbReference type="EMBL" id="GAG59473.1"/>
    </source>
</evidence>
<organism evidence="1">
    <name type="scientific">marine sediment metagenome</name>
    <dbReference type="NCBI Taxonomy" id="412755"/>
    <lineage>
        <taxon>unclassified sequences</taxon>
        <taxon>metagenomes</taxon>
        <taxon>ecological metagenomes</taxon>
    </lineage>
</organism>
<dbReference type="AlphaFoldDB" id="X0ZGL5"/>
<sequence length="51" mass="6136">GDFSALVSYLKTKNKKTIIFSTIETCSRRLRRITYRFIEINQLRGILEWKK</sequence>
<protein>
    <recommendedName>
        <fullName evidence="2">KaiC-like domain-containing protein</fullName>
    </recommendedName>
</protein>
<evidence type="ECO:0008006" key="2">
    <source>
        <dbReference type="Google" id="ProtNLM"/>
    </source>
</evidence>
<comment type="caution">
    <text evidence="1">The sequence shown here is derived from an EMBL/GenBank/DDBJ whole genome shotgun (WGS) entry which is preliminary data.</text>
</comment>
<accession>X0ZGL5</accession>
<gene>
    <name evidence="1" type="ORF">S01H4_11981</name>
</gene>
<proteinExistence type="predicted"/>
<dbReference type="EMBL" id="BART01004987">
    <property type="protein sequence ID" value="GAG59473.1"/>
    <property type="molecule type" value="Genomic_DNA"/>
</dbReference>